<dbReference type="Proteomes" id="UP000076603">
    <property type="component" value="Unassembled WGS sequence"/>
</dbReference>
<dbReference type="SUPFAM" id="SSF55073">
    <property type="entry name" value="Nucleotide cyclase"/>
    <property type="match status" value="1"/>
</dbReference>
<dbReference type="CDD" id="cd01949">
    <property type="entry name" value="GGDEF"/>
    <property type="match status" value="1"/>
</dbReference>
<protein>
    <submittedName>
        <fullName evidence="4">Cyclic di-GMP phosphodiesterase Gmr</fullName>
        <ecNumber evidence="4">3.1.4.52</ecNumber>
    </submittedName>
</protein>
<dbReference type="Pfam" id="PF08447">
    <property type="entry name" value="PAS_3"/>
    <property type="match status" value="1"/>
</dbReference>
<comment type="caution">
    <text evidence="4">The sequence shown here is derived from an EMBL/GenBank/DDBJ whole genome shotgun (WGS) entry which is preliminary data.</text>
</comment>
<feature type="domain" description="GGDEF" evidence="3">
    <location>
        <begin position="270"/>
        <end position="364"/>
    </location>
</feature>
<evidence type="ECO:0000259" key="2">
    <source>
        <dbReference type="PROSITE" id="PS50113"/>
    </source>
</evidence>
<dbReference type="Pfam" id="PF13426">
    <property type="entry name" value="PAS_9"/>
    <property type="match status" value="1"/>
</dbReference>
<dbReference type="SMART" id="SM00091">
    <property type="entry name" value="PAS"/>
    <property type="match status" value="2"/>
</dbReference>
<dbReference type="STRING" id="1121326.CLMAG_34520"/>
<evidence type="ECO:0000313" key="5">
    <source>
        <dbReference type="Proteomes" id="UP000076603"/>
    </source>
</evidence>
<evidence type="ECO:0000259" key="1">
    <source>
        <dbReference type="PROSITE" id="PS50112"/>
    </source>
</evidence>
<dbReference type="EMBL" id="LWAE01000003">
    <property type="protein sequence ID" value="KZL91693.1"/>
    <property type="molecule type" value="Genomic_DNA"/>
</dbReference>
<dbReference type="InterPro" id="IPR001610">
    <property type="entry name" value="PAC"/>
</dbReference>
<dbReference type="AlphaFoldDB" id="A0A162SPB8"/>
<dbReference type="PANTHER" id="PTHR44757">
    <property type="entry name" value="DIGUANYLATE CYCLASE DGCP"/>
    <property type="match status" value="1"/>
</dbReference>
<name>A0A162SPB8_9CLOT</name>
<dbReference type="NCBIfam" id="TIGR00254">
    <property type="entry name" value="GGDEF"/>
    <property type="match status" value="1"/>
</dbReference>
<feature type="domain" description="PAS" evidence="1">
    <location>
        <begin position="10"/>
        <end position="57"/>
    </location>
</feature>
<dbReference type="SMART" id="SM00267">
    <property type="entry name" value="GGDEF"/>
    <property type="match status" value="1"/>
</dbReference>
<accession>A0A162SPB8</accession>
<dbReference type="InterPro" id="IPR000160">
    <property type="entry name" value="GGDEF_dom"/>
</dbReference>
<feature type="domain" description="PAC" evidence="2">
    <location>
        <begin position="189"/>
        <end position="241"/>
    </location>
</feature>
<feature type="domain" description="PAC" evidence="2">
    <location>
        <begin position="65"/>
        <end position="117"/>
    </location>
</feature>
<dbReference type="Pfam" id="PF00990">
    <property type="entry name" value="GGDEF"/>
    <property type="match status" value="1"/>
</dbReference>
<dbReference type="InterPro" id="IPR000700">
    <property type="entry name" value="PAS-assoc_C"/>
</dbReference>
<dbReference type="GO" id="GO:0071111">
    <property type="term" value="F:cyclic-guanylate-specific phosphodiesterase activity"/>
    <property type="evidence" value="ECO:0007669"/>
    <property type="project" value="UniProtKB-EC"/>
</dbReference>
<dbReference type="InterPro" id="IPR052155">
    <property type="entry name" value="Biofilm_reg_signaling"/>
</dbReference>
<dbReference type="EC" id="3.1.4.52" evidence="4"/>
<dbReference type="InterPro" id="IPR000014">
    <property type="entry name" value="PAS"/>
</dbReference>
<dbReference type="PROSITE" id="PS50113">
    <property type="entry name" value="PAC"/>
    <property type="match status" value="2"/>
</dbReference>
<evidence type="ECO:0000259" key="3">
    <source>
        <dbReference type="PROSITE" id="PS50887"/>
    </source>
</evidence>
<dbReference type="InterPro" id="IPR029787">
    <property type="entry name" value="Nucleotide_cyclase"/>
</dbReference>
<keyword evidence="4" id="KW-0378">Hydrolase</keyword>
<dbReference type="Gene3D" id="3.30.450.20">
    <property type="entry name" value="PAS domain"/>
    <property type="match status" value="2"/>
</dbReference>
<gene>
    <name evidence="4" type="primary">gmr_3</name>
    <name evidence="4" type="ORF">CLMAG_34520</name>
</gene>
<dbReference type="CDD" id="cd00130">
    <property type="entry name" value="PAS"/>
    <property type="match status" value="2"/>
</dbReference>
<organism evidence="4 5">
    <name type="scientific">Clostridium magnum DSM 2767</name>
    <dbReference type="NCBI Taxonomy" id="1121326"/>
    <lineage>
        <taxon>Bacteria</taxon>
        <taxon>Bacillati</taxon>
        <taxon>Bacillota</taxon>
        <taxon>Clostridia</taxon>
        <taxon>Eubacteriales</taxon>
        <taxon>Clostridiaceae</taxon>
        <taxon>Clostridium</taxon>
    </lineage>
</organism>
<dbReference type="RefSeq" id="WP_066624820.1">
    <property type="nucleotide sequence ID" value="NZ_FQXL01000005.1"/>
</dbReference>
<reference evidence="4 5" key="1">
    <citation type="submission" date="2016-04" db="EMBL/GenBank/DDBJ databases">
        <title>Genome sequence of Clostridium magnum DSM 2767.</title>
        <authorList>
            <person name="Poehlein A."/>
            <person name="Uhlig R."/>
            <person name="Fischer R."/>
            <person name="Bahl H."/>
            <person name="Daniel R."/>
        </authorList>
    </citation>
    <scope>NUCLEOTIDE SEQUENCE [LARGE SCALE GENOMIC DNA]</scope>
    <source>
        <strain evidence="4 5">DSM 2767</strain>
    </source>
</reference>
<dbReference type="NCBIfam" id="TIGR00229">
    <property type="entry name" value="sensory_box"/>
    <property type="match status" value="2"/>
</dbReference>
<dbReference type="PROSITE" id="PS50112">
    <property type="entry name" value="PAS"/>
    <property type="match status" value="2"/>
</dbReference>
<evidence type="ECO:0000313" key="4">
    <source>
        <dbReference type="EMBL" id="KZL91693.1"/>
    </source>
</evidence>
<dbReference type="Gene3D" id="3.30.70.270">
    <property type="match status" value="1"/>
</dbReference>
<dbReference type="InterPro" id="IPR035965">
    <property type="entry name" value="PAS-like_dom_sf"/>
</dbReference>
<sequence>MHYEINKDSLINFLREVYIEIDDQESITFISKNCSNLLGHTQVELVGKNIRDILSVIPEKYTTVANLKVSVITKNGTVIPVDLAGSPIVNDNNEVVGYRFSLIDISSYFKFDSHEKTINQMFERSKDIIYRSELIPTFKFTYLSPSIEEILGYSVEEHLINQMLPFQIAHPDDCDILIRKITNNIDFSKPLPVRYRHKDGYYVWLDDFCIPIYDDNSVLVALEGFSRDITDKKQLEEKLERLSYYDGLTGAYNKYYLEKEIHVLDTEKDLPVGIIFCDLDNLKLTNDVMGHEFGDRLIVNTINILKDTFTENSVIARTGGDEFIIIIKDTSLSKVKGLYNLLCSSVEQQNKYNKELKVGVSIGY</sequence>
<dbReference type="PROSITE" id="PS50887">
    <property type="entry name" value="GGDEF"/>
    <property type="match status" value="1"/>
</dbReference>
<dbReference type="InterPro" id="IPR013655">
    <property type="entry name" value="PAS_fold_3"/>
</dbReference>
<dbReference type="SUPFAM" id="SSF55785">
    <property type="entry name" value="PYP-like sensor domain (PAS domain)"/>
    <property type="match status" value="2"/>
</dbReference>
<dbReference type="SMART" id="SM00086">
    <property type="entry name" value="PAC"/>
    <property type="match status" value="2"/>
</dbReference>
<dbReference type="PATRIC" id="fig|1121326.3.peg.3491"/>
<proteinExistence type="predicted"/>
<dbReference type="PANTHER" id="PTHR44757:SF2">
    <property type="entry name" value="BIOFILM ARCHITECTURE MAINTENANCE PROTEIN MBAA"/>
    <property type="match status" value="1"/>
</dbReference>
<dbReference type="OrthoDB" id="9798833at2"/>
<dbReference type="InterPro" id="IPR043128">
    <property type="entry name" value="Rev_trsase/Diguanyl_cyclase"/>
</dbReference>
<feature type="domain" description="PAS" evidence="1">
    <location>
        <begin position="114"/>
        <end position="188"/>
    </location>
</feature>
<keyword evidence="5" id="KW-1185">Reference proteome</keyword>